<dbReference type="InterPro" id="IPR043132">
    <property type="entry name" value="BCAT-like_C"/>
</dbReference>
<comment type="catalytic activity">
    <reaction evidence="9">
        <text>L-valine + 2-oxoglutarate = 3-methyl-2-oxobutanoate + L-glutamate</text>
        <dbReference type="Rhea" id="RHEA:24813"/>
        <dbReference type="ChEBI" id="CHEBI:11851"/>
        <dbReference type="ChEBI" id="CHEBI:16810"/>
        <dbReference type="ChEBI" id="CHEBI:29985"/>
        <dbReference type="ChEBI" id="CHEBI:57762"/>
        <dbReference type="EC" id="2.6.1.42"/>
    </reaction>
</comment>
<keyword evidence="9" id="KW-0028">Amino-acid biosynthesis</keyword>
<dbReference type="Proteomes" id="UP000324897">
    <property type="component" value="Unassembled WGS sequence"/>
</dbReference>
<comment type="catalytic activity">
    <reaction evidence="9">
        <text>L-leucine + 2-oxoglutarate = 4-methyl-2-oxopentanoate + L-glutamate</text>
        <dbReference type="Rhea" id="RHEA:18321"/>
        <dbReference type="ChEBI" id="CHEBI:16810"/>
        <dbReference type="ChEBI" id="CHEBI:17865"/>
        <dbReference type="ChEBI" id="CHEBI:29985"/>
        <dbReference type="ChEBI" id="CHEBI:57427"/>
        <dbReference type="EC" id="2.6.1.42"/>
    </reaction>
</comment>
<keyword evidence="3 9" id="KW-0032">Aminotransferase</keyword>
<keyword evidence="9" id="KW-0100">Branched-chain amino acid biosynthesis</keyword>
<dbReference type="Gramene" id="TVU14902">
    <property type="protein sequence ID" value="TVU14902"/>
    <property type="gene ID" value="EJB05_38399"/>
</dbReference>
<evidence type="ECO:0000256" key="5">
    <source>
        <dbReference type="ARBA" id="ARBA00022898"/>
    </source>
</evidence>
<evidence type="ECO:0000256" key="2">
    <source>
        <dbReference type="ARBA" id="ARBA00009320"/>
    </source>
</evidence>
<evidence type="ECO:0000256" key="7">
    <source>
        <dbReference type="RuleBase" id="RU004106"/>
    </source>
</evidence>
<keyword evidence="4 9" id="KW-0808">Transferase</keyword>
<dbReference type="AlphaFoldDB" id="A0A5J9TU42"/>
<dbReference type="InterPro" id="IPR033939">
    <property type="entry name" value="BCAT_family"/>
</dbReference>
<evidence type="ECO:0000256" key="9">
    <source>
        <dbReference type="RuleBase" id="RU004517"/>
    </source>
</evidence>
<evidence type="ECO:0000256" key="8">
    <source>
        <dbReference type="RuleBase" id="RU004516"/>
    </source>
</evidence>
<dbReference type="PANTHER" id="PTHR42825:SF1">
    <property type="entry name" value="BRANCHED-CHAIN-AMINO-ACID AMINOTRANSFERASE"/>
    <property type="match status" value="1"/>
</dbReference>
<dbReference type="PROSITE" id="PS00770">
    <property type="entry name" value="AA_TRANSFER_CLASS_4"/>
    <property type="match status" value="1"/>
</dbReference>
<protein>
    <recommendedName>
        <fullName evidence="9">Branched-chain-amino-acid aminotransferase</fullName>
        <ecNumber evidence="9">2.6.1.42</ecNumber>
    </recommendedName>
</protein>
<evidence type="ECO:0000256" key="1">
    <source>
        <dbReference type="ARBA" id="ARBA00001933"/>
    </source>
</evidence>
<dbReference type="InterPro" id="IPR001544">
    <property type="entry name" value="Aminotrans_IV"/>
</dbReference>
<evidence type="ECO:0000313" key="11">
    <source>
        <dbReference type="Proteomes" id="UP000324897"/>
    </source>
</evidence>
<keyword evidence="5 8" id="KW-0663">Pyridoxal phosphate</keyword>
<name>A0A5J9TU42_9POAL</name>
<reference evidence="10 11" key="1">
    <citation type="journal article" date="2019" name="Sci. Rep.">
        <title>A high-quality genome of Eragrostis curvula grass provides insights into Poaceae evolution and supports new strategies to enhance forage quality.</title>
        <authorList>
            <person name="Carballo J."/>
            <person name="Santos B.A.C.M."/>
            <person name="Zappacosta D."/>
            <person name="Garbus I."/>
            <person name="Selva J.P."/>
            <person name="Gallo C.A."/>
            <person name="Diaz A."/>
            <person name="Albertini E."/>
            <person name="Caccamo M."/>
            <person name="Echenique V."/>
        </authorList>
    </citation>
    <scope>NUCLEOTIDE SEQUENCE [LARGE SCALE GENOMIC DNA]</scope>
    <source>
        <strain evidence="11">cv. Victoria</strain>
        <tissue evidence="10">Leaf</tissue>
    </source>
</reference>
<dbReference type="FunFam" id="3.30.470.10:FF:000003">
    <property type="entry name" value="Branched-chain-amino-acid aminotransferase"/>
    <property type="match status" value="1"/>
</dbReference>
<dbReference type="SUPFAM" id="SSF56752">
    <property type="entry name" value="D-aminoacid aminotransferase-like PLP-dependent enzymes"/>
    <property type="match status" value="1"/>
</dbReference>
<proteinExistence type="inferred from homology"/>
<dbReference type="GO" id="GO:0052655">
    <property type="term" value="F:L-valine-2-oxoglutarate transaminase activity"/>
    <property type="evidence" value="ECO:0007669"/>
    <property type="project" value="RHEA"/>
</dbReference>
<feature type="non-terminal residue" evidence="10">
    <location>
        <position position="1"/>
    </location>
</feature>
<sequence>MEVRVGAGVRGFASPASGRGTARLVVPRIITKRSPQRAVFSSSHRGLVARRRRGSAMTTAAYNTGTPDLVDFNWDSLGFQPVPTDFMFVMRCSSDGVFQKGELMPYGPVELSPAAAVLNYGQGLLEGLRAHRKEDGSILLFRPDENALRMRLGADRLCMPAPSIEQFLEAVKLTVLANKRWVPPVGKGSLYIRPLLIGSGAILGVAPAPQYTFVVFVCPVGHYFKGGLSPISLITEEEYHRAAPGGTGDIKTIGNYASVVSAQRRAKEKGHSDVLYLDPVHKKFVEEVSSCNVFMVKDNVISTPLLTGTILPGITRKSVIGIAQNLGFQVEERHITIDELLCADEVFCTGTAVVLSPVGSISYRGRRVEYGKDQKAGVVSQKLYATFTAIQKGIAEDSMGWTLQLK</sequence>
<evidence type="ECO:0000313" key="10">
    <source>
        <dbReference type="EMBL" id="TVU14902.1"/>
    </source>
</evidence>
<dbReference type="GO" id="GO:0009082">
    <property type="term" value="P:branched-chain amino acid biosynthetic process"/>
    <property type="evidence" value="ECO:0007669"/>
    <property type="project" value="UniProtKB-KW"/>
</dbReference>
<comment type="similarity">
    <text evidence="2 7">Belongs to the class-IV pyridoxal-phosphate-dependent aminotransferase family.</text>
</comment>
<accession>A0A5J9TU42</accession>
<dbReference type="EMBL" id="RWGY01000031">
    <property type="protein sequence ID" value="TVU14902.1"/>
    <property type="molecule type" value="Genomic_DNA"/>
</dbReference>
<dbReference type="InterPro" id="IPR005786">
    <property type="entry name" value="B_amino_transII"/>
</dbReference>
<comment type="cofactor">
    <cofactor evidence="1 8">
        <name>pyridoxal 5'-phosphate</name>
        <dbReference type="ChEBI" id="CHEBI:597326"/>
    </cofactor>
</comment>
<feature type="modified residue" description="N6-(pyridoxal phosphate)lysine" evidence="6">
    <location>
        <position position="251"/>
    </location>
</feature>
<dbReference type="FunFam" id="3.20.10.10:FF:000003">
    <property type="entry name" value="Branched-chain-amino-acid aminotransferase"/>
    <property type="match status" value="1"/>
</dbReference>
<dbReference type="GO" id="GO:0052656">
    <property type="term" value="F:L-isoleucine-2-oxoglutarate transaminase activity"/>
    <property type="evidence" value="ECO:0007669"/>
    <property type="project" value="RHEA"/>
</dbReference>
<dbReference type="EC" id="2.6.1.42" evidence="9"/>
<dbReference type="GO" id="GO:0008652">
    <property type="term" value="P:amino acid biosynthetic process"/>
    <property type="evidence" value="ECO:0007669"/>
    <property type="project" value="UniProtKB-KW"/>
</dbReference>
<organism evidence="10 11">
    <name type="scientific">Eragrostis curvula</name>
    <name type="common">weeping love grass</name>
    <dbReference type="NCBI Taxonomy" id="38414"/>
    <lineage>
        <taxon>Eukaryota</taxon>
        <taxon>Viridiplantae</taxon>
        <taxon>Streptophyta</taxon>
        <taxon>Embryophyta</taxon>
        <taxon>Tracheophyta</taxon>
        <taxon>Spermatophyta</taxon>
        <taxon>Magnoliopsida</taxon>
        <taxon>Liliopsida</taxon>
        <taxon>Poales</taxon>
        <taxon>Poaceae</taxon>
        <taxon>PACMAD clade</taxon>
        <taxon>Chloridoideae</taxon>
        <taxon>Eragrostideae</taxon>
        <taxon>Eragrostidinae</taxon>
        <taxon>Eragrostis</taxon>
    </lineage>
</organism>
<dbReference type="Gene3D" id="3.20.10.10">
    <property type="entry name" value="D-amino Acid Aminotransferase, subunit A, domain 2"/>
    <property type="match status" value="1"/>
</dbReference>
<dbReference type="NCBIfam" id="NF009897">
    <property type="entry name" value="PRK13357.1"/>
    <property type="match status" value="1"/>
</dbReference>
<evidence type="ECO:0000256" key="3">
    <source>
        <dbReference type="ARBA" id="ARBA00022576"/>
    </source>
</evidence>
<dbReference type="Pfam" id="PF01063">
    <property type="entry name" value="Aminotran_4"/>
    <property type="match status" value="1"/>
</dbReference>
<dbReference type="NCBIfam" id="TIGR01123">
    <property type="entry name" value="ilvE_II"/>
    <property type="match status" value="1"/>
</dbReference>
<dbReference type="OrthoDB" id="409992at2759"/>
<dbReference type="InterPro" id="IPR018300">
    <property type="entry name" value="Aminotrans_IV_CS"/>
</dbReference>
<keyword evidence="11" id="KW-1185">Reference proteome</keyword>
<dbReference type="CDD" id="cd01557">
    <property type="entry name" value="BCAT_beta_family"/>
    <property type="match status" value="1"/>
</dbReference>
<gene>
    <name evidence="10" type="ORF">EJB05_38399</name>
</gene>
<dbReference type="PANTHER" id="PTHR42825">
    <property type="entry name" value="AMINO ACID AMINOTRANSFERASE"/>
    <property type="match status" value="1"/>
</dbReference>
<comment type="caution">
    <text evidence="10">The sequence shown here is derived from an EMBL/GenBank/DDBJ whole genome shotgun (WGS) entry which is preliminary data.</text>
</comment>
<dbReference type="InterPro" id="IPR036038">
    <property type="entry name" value="Aminotransferase-like"/>
</dbReference>
<dbReference type="PIRSF" id="PIRSF006468">
    <property type="entry name" value="BCAT1"/>
    <property type="match status" value="1"/>
</dbReference>
<evidence type="ECO:0000256" key="4">
    <source>
        <dbReference type="ARBA" id="ARBA00022679"/>
    </source>
</evidence>
<dbReference type="GO" id="GO:0052654">
    <property type="term" value="F:L-leucine-2-oxoglutarate transaminase activity"/>
    <property type="evidence" value="ECO:0007669"/>
    <property type="project" value="RHEA"/>
</dbReference>
<comment type="catalytic activity">
    <reaction evidence="9">
        <text>L-isoleucine + 2-oxoglutarate = (S)-3-methyl-2-oxopentanoate + L-glutamate</text>
        <dbReference type="Rhea" id="RHEA:24801"/>
        <dbReference type="ChEBI" id="CHEBI:16810"/>
        <dbReference type="ChEBI" id="CHEBI:29985"/>
        <dbReference type="ChEBI" id="CHEBI:35146"/>
        <dbReference type="ChEBI" id="CHEBI:58045"/>
        <dbReference type="EC" id="2.6.1.42"/>
    </reaction>
</comment>
<dbReference type="InterPro" id="IPR043131">
    <property type="entry name" value="BCAT-like_N"/>
</dbReference>
<dbReference type="Gene3D" id="3.30.470.10">
    <property type="match status" value="1"/>
</dbReference>
<evidence type="ECO:0000256" key="6">
    <source>
        <dbReference type="PIRSR" id="PIRSR006468-1"/>
    </source>
</evidence>
<dbReference type="GO" id="GO:0009507">
    <property type="term" value="C:chloroplast"/>
    <property type="evidence" value="ECO:0007669"/>
    <property type="project" value="TreeGrafter"/>
</dbReference>